<dbReference type="Proteomes" id="UP001060085">
    <property type="component" value="Linkage Group LG03"/>
</dbReference>
<protein>
    <submittedName>
        <fullName evidence="1">Uncharacterized protein</fullName>
    </submittedName>
</protein>
<accession>A0ACC0BMM3</accession>
<sequence length="314" mass="34967">MGEGRGFTDLFSPSFFSFSSPVLPHWNPVMHWASTETDRRLVLSLGCPFELSFGWLLLGPPLDRVFCWLASGPPPDRVLRKIPAAWAGHPGRLLFCVALFYSLFSKPKPKPGLDQRESKYLPILPHWNPVMHWASTKTDRLLVLSLGCPFGLSFGWLLLGPPLDRVFCWLASGPPPDRVLCEIPAAWAGHPGRLLVTRARSFGWPFLLMASPWFYTQSHSICSHCRFIILVSFGVFKTPAFLLLLPVGSAIAVLSVYGVQQPCLQSPLFICCRKCRNSSRSGNDGTTLPGTPFPTGLPTVLRADQHLTNTQKWK</sequence>
<dbReference type="EMBL" id="CM044703">
    <property type="protein sequence ID" value="KAI5673868.1"/>
    <property type="molecule type" value="Genomic_DNA"/>
</dbReference>
<gene>
    <name evidence="1" type="ORF">M9H77_14232</name>
</gene>
<organism evidence="1 2">
    <name type="scientific">Catharanthus roseus</name>
    <name type="common">Madagascar periwinkle</name>
    <name type="synonym">Vinca rosea</name>
    <dbReference type="NCBI Taxonomy" id="4058"/>
    <lineage>
        <taxon>Eukaryota</taxon>
        <taxon>Viridiplantae</taxon>
        <taxon>Streptophyta</taxon>
        <taxon>Embryophyta</taxon>
        <taxon>Tracheophyta</taxon>
        <taxon>Spermatophyta</taxon>
        <taxon>Magnoliopsida</taxon>
        <taxon>eudicotyledons</taxon>
        <taxon>Gunneridae</taxon>
        <taxon>Pentapetalae</taxon>
        <taxon>asterids</taxon>
        <taxon>lamiids</taxon>
        <taxon>Gentianales</taxon>
        <taxon>Apocynaceae</taxon>
        <taxon>Rauvolfioideae</taxon>
        <taxon>Vinceae</taxon>
        <taxon>Catharanthinae</taxon>
        <taxon>Catharanthus</taxon>
    </lineage>
</organism>
<comment type="caution">
    <text evidence="1">The sequence shown here is derived from an EMBL/GenBank/DDBJ whole genome shotgun (WGS) entry which is preliminary data.</text>
</comment>
<evidence type="ECO:0000313" key="1">
    <source>
        <dbReference type="EMBL" id="KAI5673868.1"/>
    </source>
</evidence>
<name>A0ACC0BMM3_CATRO</name>
<keyword evidence="2" id="KW-1185">Reference proteome</keyword>
<proteinExistence type="predicted"/>
<reference evidence="2" key="1">
    <citation type="journal article" date="2023" name="Nat. Plants">
        <title>Single-cell RNA sequencing provides a high-resolution roadmap for understanding the multicellular compartmentation of specialized metabolism.</title>
        <authorList>
            <person name="Sun S."/>
            <person name="Shen X."/>
            <person name="Li Y."/>
            <person name="Li Y."/>
            <person name="Wang S."/>
            <person name="Li R."/>
            <person name="Zhang H."/>
            <person name="Shen G."/>
            <person name="Guo B."/>
            <person name="Wei J."/>
            <person name="Xu J."/>
            <person name="St-Pierre B."/>
            <person name="Chen S."/>
            <person name="Sun C."/>
        </authorList>
    </citation>
    <scope>NUCLEOTIDE SEQUENCE [LARGE SCALE GENOMIC DNA]</scope>
</reference>
<evidence type="ECO:0000313" key="2">
    <source>
        <dbReference type="Proteomes" id="UP001060085"/>
    </source>
</evidence>